<keyword evidence="2" id="KW-1185">Reference proteome</keyword>
<dbReference type="EMBL" id="CM055106">
    <property type="protein sequence ID" value="KAJ7530254.1"/>
    <property type="molecule type" value="Genomic_DNA"/>
</dbReference>
<dbReference type="Proteomes" id="UP001162992">
    <property type="component" value="Chromosome 15"/>
</dbReference>
<evidence type="ECO:0000313" key="2">
    <source>
        <dbReference type="Proteomes" id="UP001162992"/>
    </source>
</evidence>
<gene>
    <name evidence="1" type="ORF">O6H91_15G086400</name>
</gene>
<name>A0ACC2BKG6_DIPCM</name>
<protein>
    <submittedName>
        <fullName evidence="1">Uncharacterized protein</fullName>
    </submittedName>
</protein>
<comment type="caution">
    <text evidence="1">The sequence shown here is derived from an EMBL/GenBank/DDBJ whole genome shotgun (WGS) entry which is preliminary data.</text>
</comment>
<reference evidence="2" key="1">
    <citation type="journal article" date="2024" name="Proc. Natl. Acad. Sci. U.S.A.">
        <title>Extraordinary preservation of gene collinearity over three hundred million years revealed in homosporous lycophytes.</title>
        <authorList>
            <person name="Li C."/>
            <person name="Wickell D."/>
            <person name="Kuo L.Y."/>
            <person name="Chen X."/>
            <person name="Nie B."/>
            <person name="Liao X."/>
            <person name="Peng D."/>
            <person name="Ji J."/>
            <person name="Jenkins J."/>
            <person name="Williams M."/>
            <person name="Shu S."/>
            <person name="Plott C."/>
            <person name="Barry K."/>
            <person name="Rajasekar S."/>
            <person name="Grimwood J."/>
            <person name="Han X."/>
            <person name="Sun S."/>
            <person name="Hou Z."/>
            <person name="He W."/>
            <person name="Dai G."/>
            <person name="Sun C."/>
            <person name="Schmutz J."/>
            <person name="Leebens-Mack J.H."/>
            <person name="Li F.W."/>
            <person name="Wang L."/>
        </authorList>
    </citation>
    <scope>NUCLEOTIDE SEQUENCE [LARGE SCALE GENOMIC DNA]</scope>
    <source>
        <strain evidence="2">cv. PW_Plant_1</strain>
    </source>
</reference>
<sequence>MDKVLLSKVADSWKVYSDHASALLLCSATSTSSLMPDEQPSSWMQISELVDSVELLCQHGLANLITGYFMDSLEWILKERHVSKFWSHFTDFVTIKNQPKLNTEVAELVQGSLPTSLGELCKAKSWHEKCLKELVQLLESLRRAPIHVTSTNAGRDSDKSDDSCKCYLLSKFQTNITALILTSAPKFFPEVLNIYFENRLEEFSMAVRRHSQSLEGNQGDQMDIEALQEVMSNITEEDDEMESNSSHWRTSINPDDMDVSGSASPQNFCIKRSQAENDNDMEAVYDVAEINHTLGMDLAWPAILEISGENWVSNVGSVVRHLRELGLVAMCEEAYAFAVFKLVKSKILAVSDKRYERPVLSPIRQWLEAVPMRFLLMMLIFSSGWKSFSSSVTDANLTSSFFLKKHADAALAERIIRWRLRLQFFTYETLGDLRISELFDIIVDYPESLAAIEDLRECLTNTGDHAKLVNSFRAALRQRLLTAGAATTDILMQYMSTIRALRTMDPTGVILEAVGEPIREYLRLRKDTIRCIVTMLTDDASAGSAGGFVGLGESLFEELSKSAADTENGDSEDDGEMNNSEAWAAAERWEPDPVEADPSQTSKSRRSMDIISMLVGIYGSKELFVNEYRVMLADKLMNKSDYDTDRDIRTLELLKLRFGENNMHGCEIMLKDVADSKRINSNIKASFAASMNSVPTITAATEPQYNARVETDVPALPMPDNPAQQVFTSPGEVHALGRHSEADPVLGEHGAEQLSLEVFDATIVSSLFWPPFQVETIKVPDVVDHLLDDYAQRYHTIKAPRKLQWKKHLGVVKLELQFEDRSAQFVVAPLHASIILQFEEHPRWAASELASAVGIHETTLRRRIMLWVNQGVLVESHGSKEDEPFYEIVENMGDAANQSSRITQSISDIAVPLLGEEEGESAVASVEDQWQQEMTVYESYIIGMLTNFDSLPLDRIHNMLKMFVSDPPYDKTLQQLQVFLARLVGEEKLEIKDGVYRRKQQ</sequence>
<proteinExistence type="predicted"/>
<evidence type="ECO:0000313" key="1">
    <source>
        <dbReference type="EMBL" id="KAJ7530254.1"/>
    </source>
</evidence>
<accession>A0ACC2BKG6</accession>
<organism evidence="1 2">
    <name type="scientific">Diphasiastrum complanatum</name>
    <name type="common">Issler's clubmoss</name>
    <name type="synonym">Lycopodium complanatum</name>
    <dbReference type="NCBI Taxonomy" id="34168"/>
    <lineage>
        <taxon>Eukaryota</taxon>
        <taxon>Viridiplantae</taxon>
        <taxon>Streptophyta</taxon>
        <taxon>Embryophyta</taxon>
        <taxon>Tracheophyta</taxon>
        <taxon>Lycopodiopsida</taxon>
        <taxon>Lycopodiales</taxon>
        <taxon>Lycopodiaceae</taxon>
        <taxon>Lycopodioideae</taxon>
        <taxon>Diphasiastrum</taxon>
    </lineage>
</organism>